<dbReference type="RefSeq" id="WP_135245897.1">
    <property type="nucleotide sequence ID" value="NZ_SIHO01000002.1"/>
</dbReference>
<name>A0A4Y9EMK5_9SPHN</name>
<dbReference type="Proteomes" id="UP000297737">
    <property type="component" value="Unassembled WGS sequence"/>
</dbReference>
<protein>
    <submittedName>
        <fullName evidence="2">Uncharacterized protein</fullName>
    </submittedName>
</protein>
<feature type="transmembrane region" description="Helical" evidence="1">
    <location>
        <begin position="82"/>
        <end position="98"/>
    </location>
</feature>
<sequence>MAWRTSILTREILPFALSFAALIGGVLLIDLVLHLAGLVWIGRYLGIVGVAIILGSFSYSLAKRKWIKPFNPVVRLRRHERWAWAGALLILVHAGIHFNALLAWLAVGAMLINVLSGLTGKYLLQRARARMGQTRTDLAAHGSDPAEIEAQMYWDSLTYGIIKQWRSLHVPITLAFAVLALAHIISTALFWGWH</sequence>
<accession>A0A4Y9EMK5</accession>
<evidence type="ECO:0000256" key="1">
    <source>
        <dbReference type="SAM" id="Phobius"/>
    </source>
</evidence>
<feature type="transmembrane region" description="Helical" evidence="1">
    <location>
        <begin position="41"/>
        <end position="62"/>
    </location>
</feature>
<dbReference type="EMBL" id="SIHO01000002">
    <property type="protein sequence ID" value="TFU03305.1"/>
    <property type="molecule type" value="Genomic_DNA"/>
</dbReference>
<dbReference type="OrthoDB" id="5763267at2"/>
<feature type="transmembrane region" description="Helical" evidence="1">
    <location>
        <begin position="12"/>
        <end position="35"/>
    </location>
</feature>
<proteinExistence type="predicted"/>
<feature type="transmembrane region" description="Helical" evidence="1">
    <location>
        <begin position="104"/>
        <end position="124"/>
    </location>
</feature>
<gene>
    <name evidence="2" type="ORF">EUV02_08965</name>
</gene>
<feature type="transmembrane region" description="Helical" evidence="1">
    <location>
        <begin position="172"/>
        <end position="193"/>
    </location>
</feature>
<evidence type="ECO:0000313" key="2">
    <source>
        <dbReference type="EMBL" id="TFU03305.1"/>
    </source>
</evidence>
<evidence type="ECO:0000313" key="3">
    <source>
        <dbReference type="Proteomes" id="UP000297737"/>
    </source>
</evidence>
<keyword evidence="1" id="KW-0472">Membrane</keyword>
<keyword evidence="3" id="KW-1185">Reference proteome</keyword>
<keyword evidence="1" id="KW-1133">Transmembrane helix</keyword>
<reference evidence="2 3" key="1">
    <citation type="submission" date="2019-02" db="EMBL/GenBank/DDBJ databases">
        <title>Polymorphobacter sp. isolated from the lake at the Tibet of China.</title>
        <authorList>
            <person name="Li A."/>
        </authorList>
    </citation>
    <scope>NUCLEOTIDE SEQUENCE [LARGE SCALE GENOMIC DNA]</scope>
    <source>
        <strain evidence="2 3">DJ1R-1</strain>
    </source>
</reference>
<comment type="caution">
    <text evidence="2">The sequence shown here is derived from an EMBL/GenBank/DDBJ whole genome shotgun (WGS) entry which is preliminary data.</text>
</comment>
<dbReference type="AlphaFoldDB" id="A0A4Y9EMK5"/>
<keyword evidence="1" id="KW-0812">Transmembrane</keyword>
<organism evidence="2 3">
    <name type="scientific">Glacieibacterium arshaanense</name>
    <dbReference type="NCBI Taxonomy" id="2511025"/>
    <lineage>
        <taxon>Bacteria</taxon>
        <taxon>Pseudomonadati</taxon>
        <taxon>Pseudomonadota</taxon>
        <taxon>Alphaproteobacteria</taxon>
        <taxon>Sphingomonadales</taxon>
        <taxon>Sphingosinicellaceae</taxon>
        <taxon>Glacieibacterium</taxon>
    </lineage>
</organism>